<feature type="compositionally biased region" description="Polar residues" evidence="4">
    <location>
        <begin position="988"/>
        <end position="1000"/>
    </location>
</feature>
<feature type="compositionally biased region" description="Polar residues" evidence="4">
    <location>
        <begin position="282"/>
        <end position="293"/>
    </location>
</feature>
<evidence type="ECO:0000259" key="5">
    <source>
        <dbReference type="PROSITE" id="PS50013"/>
    </source>
</evidence>
<feature type="region of interest" description="Disordered" evidence="4">
    <location>
        <begin position="982"/>
        <end position="1002"/>
    </location>
</feature>
<keyword evidence="3" id="KW-0539">Nucleus</keyword>
<feature type="region of interest" description="Disordered" evidence="4">
    <location>
        <begin position="116"/>
        <end position="320"/>
    </location>
</feature>
<reference evidence="6" key="1">
    <citation type="journal article" date="2023" name="Mol. Phylogenet. Evol.">
        <title>Genome-scale phylogeny and comparative genomics of the fungal order Sordariales.</title>
        <authorList>
            <person name="Hensen N."/>
            <person name="Bonometti L."/>
            <person name="Westerberg I."/>
            <person name="Brannstrom I.O."/>
            <person name="Guillou S."/>
            <person name="Cros-Aarteil S."/>
            <person name="Calhoun S."/>
            <person name="Haridas S."/>
            <person name="Kuo A."/>
            <person name="Mondo S."/>
            <person name="Pangilinan J."/>
            <person name="Riley R."/>
            <person name="LaButti K."/>
            <person name="Andreopoulos B."/>
            <person name="Lipzen A."/>
            <person name="Chen C."/>
            <person name="Yan M."/>
            <person name="Daum C."/>
            <person name="Ng V."/>
            <person name="Clum A."/>
            <person name="Steindorff A."/>
            <person name="Ohm R.A."/>
            <person name="Martin F."/>
            <person name="Silar P."/>
            <person name="Natvig D.O."/>
            <person name="Lalanne C."/>
            <person name="Gautier V."/>
            <person name="Ament-Velasquez S.L."/>
            <person name="Kruys A."/>
            <person name="Hutchinson M.I."/>
            <person name="Powell A.J."/>
            <person name="Barry K."/>
            <person name="Miller A.N."/>
            <person name="Grigoriev I.V."/>
            <person name="Debuchy R."/>
            <person name="Gladieux P."/>
            <person name="Hiltunen Thoren M."/>
            <person name="Johannesson H."/>
        </authorList>
    </citation>
    <scope>NUCLEOTIDE SEQUENCE</scope>
    <source>
        <strain evidence="6">CBS 538.74</strain>
    </source>
</reference>
<evidence type="ECO:0000256" key="4">
    <source>
        <dbReference type="SAM" id="MobiDB-lite"/>
    </source>
</evidence>
<feature type="compositionally biased region" description="Acidic residues" evidence="4">
    <location>
        <begin position="1314"/>
        <end position="1328"/>
    </location>
</feature>
<evidence type="ECO:0000313" key="6">
    <source>
        <dbReference type="EMBL" id="KAK4149385.1"/>
    </source>
</evidence>
<dbReference type="InterPro" id="IPR023780">
    <property type="entry name" value="Chromo_domain"/>
</dbReference>
<comment type="caution">
    <text evidence="6">The sequence shown here is derived from an EMBL/GenBank/DDBJ whole genome shotgun (WGS) entry which is preliminary data.</text>
</comment>
<feature type="compositionally biased region" description="Basic and acidic residues" evidence="4">
    <location>
        <begin position="1438"/>
        <end position="1447"/>
    </location>
</feature>
<keyword evidence="7" id="KW-1185">Reference proteome</keyword>
<reference evidence="6" key="2">
    <citation type="submission" date="2023-05" db="EMBL/GenBank/DDBJ databases">
        <authorList>
            <consortium name="Lawrence Berkeley National Laboratory"/>
            <person name="Steindorff A."/>
            <person name="Hensen N."/>
            <person name="Bonometti L."/>
            <person name="Westerberg I."/>
            <person name="Brannstrom I.O."/>
            <person name="Guillou S."/>
            <person name="Cros-Aarteil S."/>
            <person name="Calhoun S."/>
            <person name="Haridas S."/>
            <person name="Kuo A."/>
            <person name="Mondo S."/>
            <person name="Pangilinan J."/>
            <person name="Riley R."/>
            <person name="Labutti K."/>
            <person name="Andreopoulos B."/>
            <person name="Lipzen A."/>
            <person name="Chen C."/>
            <person name="Yanf M."/>
            <person name="Daum C."/>
            <person name="Ng V."/>
            <person name="Clum A."/>
            <person name="Ohm R."/>
            <person name="Martin F."/>
            <person name="Silar P."/>
            <person name="Natvig D."/>
            <person name="Lalanne C."/>
            <person name="Gautier V."/>
            <person name="Ament-Velasquez S.L."/>
            <person name="Kruys A."/>
            <person name="Hutchinson M.I."/>
            <person name="Powell A.J."/>
            <person name="Barry K."/>
            <person name="Miller A.N."/>
            <person name="Grigoriev I.V."/>
            <person name="Debuchy R."/>
            <person name="Gladieux P."/>
            <person name="Thoren M.H."/>
            <person name="Johannesson H."/>
        </authorList>
    </citation>
    <scope>NUCLEOTIDE SEQUENCE</scope>
    <source>
        <strain evidence="6">CBS 538.74</strain>
    </source>
</reference>
<sequence length="1447" mass="161661">MFSRVNFKASFEAISPDGDESDDNISVTSTVSGHDPEQEFGVENILAEHRFEDGEMYYLVEWTGFQLHESTWEAEANLGADLKAMWEEDKAKHATGELESFDVQKFYDALLKANAEKKERHRRRNAKREKLGLPLTAPFDKDKDSSDEEAVEESRIEAEASEPAPVPRPPKPQNVLRRVPSSGPAAIVGSSRPQDEPRQSSTSGQELQTDVDTSSLAKRKQTAHVQTTGYQGTARKPNKDSTNAAPKSKTRLAISIPTSIPTAAAPSIRPAPRARKTLMAKKSTTQPTGNIFTSGKIRKQRGSLKDVMSDATKSPKLFDKHRYRRLAQLGSRGKEDAAPDISQIRLLDLRSGQPFARQSSGGSILSPTQLSPQEEGPSPLEPPLASALISPRSTLVGPNAAPPRKKRKSVRFLEDDGDQSALVQEPEQMDLDSPVTQGPSRAYYSPPPRRRPSLDRIQGPPSVQGTQSSEKKLILGKSAVEAIFYGLPRDPSSQRAWLADFLAKETLEFRHSCHVKTTASQIGTLIQKPLASGPLVSQEGDQSLEQVAEYLAAGLLALYHGQSEFKILVYATKCEEWKSLLSHVQEPTSPSEAALGYLIFASAQDCRLMLPPLAPLSGSQPGIEDCKTKTKKQDATSARELVMKRFFGFDYNKLLPAMQKRPIDNFFLAIPDSRREVGLALFHWLRASNPACQIFTSHHAGSWDAFRARVEVIPGVVIIHETLAWSLRRLPHLSRYLITRNDEYWCISEPVHDSPLYPSISVSEYPVPPGDMHFTRLFPYRTAIFLTPSFLVSEPRRALEFLEWFMKKWAANFHFRLVTAHNIHEYMAELAEERYQARKDLLNSPGDMLPEMEANLSGLSKEDCGFRYAAANVATDMHIAREAKAGPFAHDEDNSSLVYADSLIDPNDEQSLINWFGWWATLRADQFRKFHVIGSSQAIKLHGCTRGELRVRIPKYSKVTLNDPDAVLEVIQERNDQLDASEAEANGGDTSRQVSANGARQSGFRKGPWSFRSNLIKMEDADCFAAYMDSLTTLDGFRKQWLLYRFPVSWLDLSMAEYFGDFTSKFPRIQDWFNFTFPFGACYKDGGSGGTRPFHGYNTYFGLFYTIDKEWDGPEGSPPPKPVERHPWIAIYRPVNPHRKPYGRCEVVIWDPAARTRYPNGEAPAEKDLIFMQRQLIEHVRDHGDQKNNGTWLDQVWFGGWDWPADCDSQYPLDVTLLFLRRVLENIREFMPAPEHVMESKGYQRVALGPASPSPAAHATAVASNAADDDDSSSSLFVRQNTGYPEDVPMDIDTPSPDITKFRTFSFPAGQDKGDDEEEEEEEDDDEDTRIIFHPPRGHTNNSNNHKRGGRSRCVNRLYEEARLARARAATNGAAADTTTHMRYRFVPTTDWYREQRAEGRGYAHVNVDSWEGVFNILKVGDGARAAGGGGGGAAGGGEKRGSVGSG</sequence>
<dbReference type="CDD" id="cd18966">
    <property type="entry name" value="chromodomain"/>
    <property type="match status" value="1"/>
</dbReference>
<dbReference type="InterPro" id="IPR000953">
    <property type="entry name" value="Chromo/chromo_shadow_dom"/>
</dbReference>
<feature type="region of interest" description="Disordered" evidence="4">
    <location>
        <begin position="1247"/>
        <end position="1352"/>
    </location>
</feature>
<feature type="compositionally biased region" description="Low complexity" evidence="4">
    <location>
        <begin position="259"/>
        <end position="271"/>
    </location>
</feature>
<dbReference type="PROSITE" id="PS50013">
    <property type="entry name" value="CHROMO_2"/>
    <property type="match status" value="1"/>
</dbReference>
<dbReference type="EMBL" id="MU857166">
    <property type="protein sequence ID" value="KAK4149385.1"/>
    <property type="molecule type" value="Genomic_DNA"/>
</dbReference>
<dbReference type="Proteomes" id="UP001302745">
    <property type="component" value="Unassembled WGS sequence"/>
</dbReference>
<evidence type="ECO:0000256" key="2">
    <source>
        <dbReference type="ARBA" id="ARBA00011353"/>
    </source>
</evidence>
<feature type="domain" description="Chromo" evidence="5">
    <location>
        <begin position="40"/>
        <end position="78"/>
    </location>
</feature>
<dbReference type="PANTHER" id="PTHR22812">
    <property type="entry name" value="CHROMOBOX PROTEIN"/>
    <property type="match status" value="1"/>
</dbReference>
<feature type="compositionally biased region" description="Low complexity" evidence="4">
    <location>
        <begin position="1250"/>
        <end position="1266"/>
    </location>
</feature>
<organism evidence="6 7">
    <name type="scientific">Chaetomidium leptoderma</name>
    <dbReference type="NCBI Taxonomy" id="669021"/>
    <lineage>
        <taxon>Eukaryota</taxon>
        <taxon>Fungi</taxon>
        <taxon>Dikarya</taxon>
        <taxon>Ascomycota</taxon>
        <taxon>Pezizomycotina</taxon>
        <taxon>Sordariomycetes</taxon>
        <taxon>Sordariomycetidae</taxon>
        <taxon>Sordariales</taxon>
        <taxon>Chaetomiaceae</taxon>
        <taxon>Chaetomidium</taxon>
    </lineage>
</organism>
<dbReference type="GO" id="GO:0005634">
    <property type="term" value="C:nucleus"/>
    <property type="evidence" value="ECO:0007669"/>
    <property type="project" value="UniProtKB-SubCell"/>
</dbReference>
<feature type="compositionally biased region" description="Low complexity" evidence="4">
    <location>
        <begin position="370"/>
        <end position="391"/>
    </location>
</feature>
<dbReference type="InterPro" id="IPR016197">
    <property type="entry name" value="Chromo-like_dom_sf"/>
</dbReference>
<dbReference type="InterPro" id="IPR051219">
    <property type="entry name" value="Heterochromatin_chromo-domain"/>
</dbReference>
<gene>
    <name evidence="6" type="ORF">C8A00DRAFT_18911</name>
</gene>
<dbReference type="Gene3D" id="2.40.50.40">
    <property type="match status" value="1"/>
</dbReference>
<evidence type="ECO:0000256" key="3">
    <source>
        <dbReference type="ARBA" id="ARBA00023242"/>
    </source>
</evidence>
<comment type="subcellular location">
    <subcellularLocation>
        <location evidence="1">Nucleus</location>
    </subcellularLocation>
</comment>
<evidence type="ECO:0000256" key="1">
    <source>
        <dbReference type="ARBA" id="ARBA00004123"/>
    </source>
</evidence>
<dbReference type="Pfam" id="PF00385">
    <property type="entry name" value="Chromo"/>
    <property type="match status" value="1"/>
</dbReference>
<evidence type="ECO:0000313" key="7">
    <source>
        <dbReference type="Proteomes" id="UP001302745"/>
    </source>
</evidence>
<dbReference type="GO" id="GO:0006338">
    <property type="term" value="P:chromatin remodeling"/>
    <property type="evidence" value="ECO:0007669"/>
    <property type="project" value="UniProtKB-ARBA"/>
</dbReference>
<accession>A0AAN6VF50</accession>
<feature type="region of interest" description="Disordered" evidence="4">
    <location>
        <begin position="352"/>
        <end position="470"/>
    </location>
</feature>
<name>A0AAN6VF50_9PEZI</name>
<dbReference type="SUPFAM" id="SSF54160">
    <property type="entry name" value="Chromo domain-like"/>
    <property type="match status" value="1"/>
</dbReference>
<feature type="compositionally biased region" description="Polar residues" evidence="4">
    <location>
        <begin position="356"/>
        <end position="369"/>
    </location>
</feature>
<feature type="region of interest" description="Disordered" evidence="4">
    <location>
        <begin position="1427"/>
        <end position="1447"/>
    </location>
</feature>
<protein>
    <recommendedName>
        <fullName evidence="5">Chromo domain-containing protein</fullName>
    </recommendedName>
</protein>
<proteinExistence type="predicted"/>
<comment type="subunit">
    <text evidence="2">Component of the NuA4 histone acetyltransferase complex.</text>
</comment>
<feature type="compositionally biased region" description="Polar residues" evidence="4">
    <location>
        <begin position="199"/>
        <end position="216"/>
    </location>
</feature>
<feature type="compositionally biased region" description="Gly residues" evidence="4">
    <location>
        <begin position="1427"/>
        <end position="1437"/>
    </location>
</feature>